<dbReference type="PANTHER" id="PTHR43038:SF5">
    <property type="entry name" value="RE14039P"/>
    <property type="match status" value="1"/>
</dbReference>
<evidence type="ECO:0000256" key="6">
    <source>
        <dbReference type="ARBA" id="ARBA00023136"/>
    </source>
</evidence>
<dbReference type="GO" id="GO:0005524">
    <property type="term" value="F:ATP binding"/>
    <property type="evidence" value="ECO:0007669"/>
    <property type="project" value="UniProtKB-KW"/>
</dbReference>
<keyword evidence="10" id="KW-1185">Reference proteome</keyword>
<evidence type="ECO:0000256" key="1">
    <source>
        <dbReference type="ARBA" id="ARBA00004141"/>
    </source>
</evidence>
<organism evidence="9 10">
    <name type="scientific">Apolygus lucorum</name>
    <name type="common">Small green plant bug</name>
    <name type="synonym">Lygocoris lucorum</name>
    <dbReference type="NCBI Taxonomy" id="248454"/>
    <lineage>
        <taxon>Eukaryota</taxon>
        <taxon>Metazoa</taxon>
        <taxon>Ecdysozoa</taxon>
        <taxon>Arthropoda</taxon>
        <taxon>Hexapoda</taxon>
        <taxon>Insecta</taxon>
        <taxon>Pterygota</taxon>
        <taxon>Neoptera</taxon>
        <taxon>Paraneoptera</taxon>
        <taxon>Hemiptera</taxon>
        <taxon>Heteroptera</taxon>
        <taxon>Panheteroptera</taxon>
        <taxon>Cimicomorpha</taxon>
        <taxon>Miridae</taxon>
        <taxon>Mirini</taxon>
        <taxon>Apolygus</taxon>
    </lineage>
</organism>
<evidence type="ECO:0000256" key="4">
    <source>
        <dbReference type="ARBA" id="ARBA00022840"/>
    </source>
</evidence>
<dbReference type="PANTHER" id="PTHR43038">
    <property type="entry name" value="ATP-BINDING CASSETTE, SUB-FAMILY H, MEMBER 1"/>
    <property type="match status" value="1"/>
</dbReference>
<evidence type="ECO:0000256" key="3">
    <source>
        <dbReference type="ARBA" id="ARBA00022741"/>
    </source>
</evidence>
<dbReference type="SMART" id="SM00382">
    <property type="entry name" value="AAA"/>
    <property type="match status" value="1"/>
</dbReference>
<comment type="caution">
    <text evidence="9">The sequence shown here is derived from an EMBL/GenBank/DDBJ whole genome shotgun (WGS) entry which is preliminary data.</text>
</comment>
<keyword evidence="6" id="KW-0472">Membrane</keyword>
<keyword evidence="5" id="KW-1133">Transmembrane helix</keyword>
<dbReference type="InterPro" id="IPR017871">
    <property type="entry name" value="ABC_transporter-like_CS"/>
</dbReference>
<evidence type="ECO:0000256" key="5">
    <source>
        <dbReference type="ARBA" id="ARBA00022989"/>
    </source>
</evidence>
<dbReference type="InterPro" id="IPR047817">
    <property type="entry name" value="ABC2_TM_bact-type"/>
</dbReference>
<dbReference type="Pfam" id="PF00005">
    <property type="entry name" value="ABC_tran"/>
    <property type="match status" value="1"/>
</dbReference>
<dbReference type="SUPFAM" id="SSF52540">
    <property type="entry name" value="P-loop containing nucleoside triphosphate hydrolases"/>
    <property type="match status" value="1"/>
</dbReference>
<evidence type="ECO:0000313" key="9">
    <source>
        <dbReference type="EMBL" id="KAF6208839.1"/>
    </source>
</evidence>
<dbReference type="PROSITE" id="PS51012">
    <property type="entry name" value="ABC_TM2"/>
    <property type="match status" value="1"/>
</dbReference>
<keyword evidence="2" id="KW-0812">Transmembrane</keyword>
<dbReference type="OrthoDB" id="10255969at2759"/>
<dbReference type="InterPro" id="IPR027417">
    <property type="entry name" value="P-loop_NTPase"/>
</dbReference>
<dbReference type="InterPro" id="IPR013525">
    <property type="entry name" value="ABC2_TM"/>
</dbReference>
<dbReference type="Pfam" id="PF12698">
    <property type="entry name" value="ABC2_membrane_3"/>
    <property type="match status" value="1"/>
</dbReference>
<feature type="domain" description="ABC transporter" evidence="7">
    <location>
        <begin position="35"/>
        <end position="269"/>
    </location>
</feature>
<dbReference type="PROSITE" id="PS50893">
    <property type="entry name" value="ABC_TRANSPORTER_2"/>
    <property type="match status" value="1"/>
</dbReference>
<dbReference type="GO" id="GO:0016020">
    <property type="term" value="C:membrane"/>
    <property type="evidence" value="ECO:0007669"/>
    <property type="project" value="UniProtKB-SubCell"/>
</dbReference>
<keyword evidence="3" id="KW-0547">Nucleotide-binding</keyword>
<name>A0A6A4JI18_APOLU</name>
<dbReference type="Proteomes" id="UP000466442">
    <property type="component" value="Unassembled WGS sequence"/>
</dbReference>
<protein>
    <submittedName>
        <fullName evidence="9">Uncharacterized protein</fullName>
    </submittedName>
</protein>
<dbReference type="InterPro" id="IPR003439">
    <property type="entry name" value="ABC_transporter-like_ATP-bd"/>
</dbReference>
<evidence type="ECO:0000259" key="7">
    <source>
        <dbReference type="PROSITE" id="PS50893"/>
    </source>
</evidence>
<feature type="domain" description="ABC transmembrane type-2" evidence="8">
    <location>
        <begin position="507"/>
        <end position="755"/>
    </location>
</feature>
<reference evidence="9" key="1">
    <citation type="journal article" date="2021" name="Mol. Ecol. Resour.">
        <title>Apolygus lucorum genome provides insights into omnivorousness and mesophyll feeding.</title>
        <authorList>
            <person name="Liu Y."/>
            <person name="Liu H."/>
            <person name="Wang H."/>
            <person name="Huang T."/>
            <person name="Liu B."/>
            <person name="Yang B."/>
            <person name="Yin L."/>
            <person name="Li B."/>
            <person name="Zhang Y."/>
            <person name="Zhang S."/>
            <person name="Jiang F."/>
            <person name="Zhang X."/>
            <person name="Ren Y."/>
            <person name="Wang B."/>
            <person name="Wang S."/>
            <person name="Lu Y."/>
            <person name="Wu K."/>
            <person name="Fan W."/>
            <person name="Wang G."/>
        </authorList>
    </citation>
    <scope>NUCLEOTIDE SEQUENCE</scope>
    <source>
        <strain evidence="9">12Hb</strain>
    </source>
</reference>
<evidence type="ECO:0000259" key="8">
    <source>
        <dbReference type="PROSITE" id="PS51012"/>
    </source>
</evidence>
<proteinExistence type="predicted"/>
<keyword evidence="4" id="KW-0067">ATP-binding</keyword>
<dbReference type="InterPro" id="IPR003593">
    <property type="entry name" value="AAA+_ATPase"/>
</dbReference>
<dbReference type="CDD" id="cd03230">
    <property type="entry name" value="ABC_DR_subfamily_A"/>
    <property type="match status" value="1"/>
</dbReference>
<dbReference type="GO" id="GO:0140359">
    <property type="term" value="F:ABC-type transporter activity"/>
    <property type="evidence" value="ECO:0007669"/>
    <property type="project" value="InterPro"/>
</dbReference>
<dbReference type="EMBL" id="WIXP02000006">
    <property type="protein sequence ID" value="KAF6208839.1"/>
    <property type="molecule type" value="Genomic_DNA"/>
</dbReference>
<dbReference type="Gene3D" id="3.40.50.300">
    <property type="entry name" value="P-loop containing nucleotide triphosphate hydrolases"/>
    <property type="match status" value="1"/>
</dbReference>
<evidence type="ECO:0000256" key="2">
    <source>
        <dbReference type="ARBA" id="ARBA00022692"/>
    </source>
</evidence>
<accession>A0A6A4JI18</accession>
<dbReference type="GO" id="GO:0016887">
    <property type="term" value="F:ATP hydrolysis activity"/>
    <property type="evidence" value="ECO:0007669"/>
    <property type="project" value="InterPro"/>
</dbReference>
<evidence type="ECO:0000313" key="10">
    <source>
        <dbReference type="Proteomes" id="UP000466442"/>
    </source>
</evidence>
<comment type="subcellular location">
    <subcellularLocation>
        <location evidence="1">Membrane</location>
        <topology evidence="1">Multi-pass membrane protein</topology>
    </subcellularLocation>
</comment>
<dbReference type="AlphaFoldDB" id="A0A6A4JI18"/>
<dbReference type="PROSITE" id="PS00211">
    <property type="entry name" value="ABC_TRANSPORTER_1"/>
    <property type="match status" value="1"/>
</dbReference>
<sequence>MKCSKVLTKNMSGTTGGRRLMPQQSTVWARRQNAVAVRRACKTYGSKSNKHVILDSLNMTVPKGCIYGLLGASGCGKTTLLSCIVGRRRLNSGEIWVLGGQPGSRGSGVPGPRVGYMPQEIALYGEFTIRETLKYFGWVAGMNTEEIKTKMDFLLDLLQLPFPDRAVKNLSGGQQRRVSMAATFLHDPELLILDEPTVGVDPVLRQKIWDYLVDLVSNKTTTIIITTHYIDETKQATTIGLMRGGKMLAEESPTELLQRYNSESLEDAFLKLSILQNRGKRRRSSITSNIIAANAAAIPELQDVQEFETQSEISGEFGDNMVANKSAIPDTGTVVDPVPPEDEVEVTWRDHLKIVTPHHMKALIWKNLLWMSRNFGVMMFTVAMPILQTTFFCLSIGHDPVGLKLAVVNNELPGVISCPNNYNSSDCYMSDLSCRYLDHLSARKHQLVSYDNYDEAWYAVKKGWAWGVVDIPSNFSDFLIQRIEDGRFADDIALNGSDIDVQLDMSNQQIAALLSRDFYLALEAFSAEMAESCNVSANLLSLPVKFQDPIFGPRIPNFTNFAAPGVMLTIVFFLSVALTSGTMLVERNEGILERCLVSGITAFEVLSSHVMTQFVVMVGQSLMVIFFAVYVYDVAVTGNLVTALVLIILSGTCGMTFGFAVSCFCDDERNATYLALGSFLPFVMLCGIIWPVEGMNKFLRSVSYFLPLTLSTESLRSVLGRGWGLDSHQVYAGFISTLAWILIYLLASVLILKYKKG</sequence>
<gene>
    <name evidence="9" type="ORF">GE061_014580</name>
</gene>